<dbReference type="SUPFAM" id="SSF55154">
    <property type="entry name" value="CYTH-like phosphatases"/>
    <property type="match status" value="1"/>
</dbReference>
<protein>
    <submittedName>
        <fullName evidence="2">CYTH domain-containing protein</fullName>
    </submittedName>
</protein>
<dbReference type="PANTHER" id="PTHR40114">
    <property type="entry name" value="SLR0698 PROTEIN"/>
    <property type="match status" value="1"/>
</dbReference>
<evidence type="ECO:0000313" key="3">
    <source>
        <dbReference type="Proteomes" id="UP000324376"/>
    </source>
</evidence>
<accession>A0A5S5CC93</accession>
<dbReference type="Gene3D" id="2.40.320.10">
    <property type="entry name" value="Hypothetical Protein Pfu-838710-001"/>
    <property type="match status" value="1"/>
</dbReference>
<proteinExistence type="predicted"/>
<dbReference type="InterPro" id="IPR033469">
    <property type="entry name" value="CYTH-like_dom_sf"/>
</dbReference>
<feature type="domain" description="CYTH" evidence="1">
    <location>
        <begin position="1"/>
        <end position="149"/>
    </location>
</feature>
<dbReference type="RefSeq" id="WP_148781014.1">
    <property type="nucleotide sequence ID" value="NZ_VNHU01000001.1"/>
</dbReference>
<dbReference type="CDD" id="cd07891">
    <property type="entry name" value="CYTH-like_CthTTM-like_1"/>
    <property type="match status" value="1"/>
</dbReference>
<sequence>MQEIERKFLVTSTAFKKEALTSYRIEQGFLNTDPDRTVRIRIKGNTGFITVKGIGNASGTTRFEWEREIPVNEAEQLLDLCKAGSIEKIRYEIPVNQHRFEVDVFFGANQGLILAEIELTEENECFKKPNWLGKEVTGDKKYYNSQLSKNPFTNWKNIPL</sequence>
<reference evidence="2 3" key="1">
    <citation type="submission" date="2019-07" db="EMBL/GenBank/DDBJ databases">
        <title>Genomic Encyclopedia of Archaeal and Bacterial Type Strains, Phase II (KMG-II): from individual species to whole genera.</title>
        <authorList>
            <person name="Goeker M."/>
        </authorList>
    </citation>
    <scope>NUCLEOTIDE SEQUENCE [LARGE SCALE GENOMIC DNA]</scope>
    <source>
        <strain evidence="2 3">DSM 17527</strain>
    </source>
</reference>
<name>A0A5S5CC93_9FLAO</name>
<dbReference type="PIRSF" id="PIRSF016487">
    <property type="entry name" value="CYTH_UCP016487"/>
    <property type="match status" value="1"/>
</dbReference>
<organism evidence="2 3">
    <name type="scientific">Aquimarina intermedia</name>
    <dbReference type="NCBI Taxonomy" id="350814"/>
    <lineage>
        <taxon>Bacteria</taxon>
        <taxon>Pseudomonadati</taxon>
        <taxon>Bacteroidota</taxon>
        <taxon>Flavobacteriia</taxon>
        <taxon>Flavobacteriales</taxon>
        <taxon>Flavobacteriaceae</taxon>
        <taxon>Aquimarina</taxon>
    </lineage>
</organism>
<evidence type="ECO:0000259" key="1">
    <source>
        <dbReference type="PROSITE" id="PS51707"/>
    </source>
</evidence>
<dbReference type="InterPro" id="IPR012042">
    <property type="entry name" value="NeuTTM/CthTTM-like"/>
</dbReference>
<dbReference type="EMBL" id="VNHU01000001">
    <property type="protein sequence ID" value="TYP76985.1"/>
    <property type="molecule type" value="Genomic_DNA"/>
</dbReference>
<dbReference type="AlphaFoldDB" id="A0A5S5CC93"/>
<comment type="caution">
    <text evidence="2">The sequence shown here is derived from an EMBL/GenBank/DDBJ whole genome shotgun (WGS) entry which is preliminary data.</text>
</comment>
<dbReference type="Proteomes" id="UP000324376">
    <property type="component" value="Unassembled WGS sequence"/>
</dbReference>
<dbReference type="PANTHER" id="PTHR40114:SF1">
    <property type="entry name" value="SLR0698 PROTEIN"/>
    <property type="match status" value="1"/>
</dbReference>
<dbReference type="SMART" id="SM01118">
    <property type="entry name" value="CYTH"/>
    <property type="match status" value="1"/>
</dbReference>
<dbReference type="InterPro" id="IPR023577">
    <property type="entry name" value="CYTH_domain"/>
</dbReference>
<dbReference type="OrthoDB" id="9805588at2"/>
<keyword evidence="3" id="KW-1185">Reference proteome</keyword>
<gene>
    <name evidence="2" type="ORF">BD809_101131</name>
</gene>
<dbReference type="PROSITE" id="PS51707">
    <property type="entry name" value="CYTH"/>
    <property type="match status" value="1"/>
</dbReference>
<evidence type="ECO:0000313" key="2">
    <source>
        <dbReference type="EMBL" id="TYP76985.1"/>
    </source>
</evidence>
<dbReference type="Pfam" id="PF01928">
    <property type="entry name" value="CYTH"/>
    <property type="match status" value="1"/>
</dbReference>